<dbReference type="InterPro" id="IPR001204">
    <property type="entry name" value="Phos_transporter"/>
</dbReference>
<dbReference type="EMBL" id="JACJTQ010000023">
    <property type="protein sequence ID" value="MBD2693162.1"/>
    <property type="molecule type" value="Genomic_DNA"/>
</dbReference>
<comment type="similarity">
    <text evidence="6">Belongs to the inorganic phosphate transporter (PiT) (TC 2.A.20) family.</text>
</comment>
<keyword evidence="5 6" id="KW-0472">Membrane</keyword>
<proteinExistence type="inferred from homology"/>
<dbReference type="PANTHER" id="PTHR11101:SF80">
    <property type="entry name" value="PHOSPHATE TRANSPORTER"/>
    <property type="match status" value="1"/>
</dbReference>
<feature type="transmembrane region" description="Helical" evidence="6">
    <location>
        <begin position="78"/>
        <end position="96"/>
    </location>
</feature>
<dbReference type="Pfam" id="PF01384">
    <property type="entry name" value="PHO4"/>
    <property type="match status" value="1"/>
</dbReference>
<feature type="transmembrane region" description="Helical" evidence="6">
    <location>
        <begin position="391"/>
        <end position="416"/>
    </location>
</feature>
<feature type="transmembrane region" description="Helical" evidence="6">
    <location>
        <begin position="173"/>
        <end position="194"/>
    </location>
</feature>
<keyword evidence="3 6" id="KW-0812">Transmembrane</keyword>
<reference evidence="7 8" key="1">
    <citation type="journal article" date="2020" name="ISME J.">
        <title>Comparative genomics reveals insights into cyanobacterial evolution and habitat adaptation.</title>
        <authorList>
            <person name="Chen M.Y."/>
            <person name="Teng W.K."/>
            <person name="Zhao L."/>
            <person name="Hu C.X."/>
            <person name="Zhou Y.K."/>
            <person name="Han B.P."/>
            <person name="Song L.R."/>
            <person name="Shu W.S."/>
        </authorList>
    </citation>
    <scope>NUCLEOTIDE SEQUENCE [LARGE SCALE GENOMIC DNA]</scope>
    <source>
        <strain evidence="7 8">FACHB-362</strain>
    </source>
</reference>
<evidence type="ECO:0000256" key="5">
    <source>
        <dbReference type="ARBA" id="ARBA00023136"/>
    </source>
</evidence>
<dbReference type="RefSeq" id="WP_190907468.1">
    <property type="nucleotide sequence ID" value="NZ_JACJTQ010000023.1"/>
</dbReference>
<name>A0ABR8J6N4_9NOST</name>
<protein>
    <recommendedName>
        <fullName evidence="6">Phosphate transporter</fullName>
    </recommendedName>
</protein>
<comment type="subcellular location">
    <subcellularLocation>
        <location evidence="1 6">Membrane</location>
        <topology evidence="1 6">Multi-pass membrane protein</topology>
    </subcellularLocation>
</comment>
<evidence type="ECO:0000256" key="4">
    <source>
        <dbReference type="ARBA" id="ARBA00022989"/>
    </source>
</evidence>
<keyword evidence="8" id="KW-1185">Reference proteome</keyword>
<dbReference type="PANTHER" id="PTHR11101">
    <property type="entry name" value="PHOSPHATE TRANSPORTER"/>
    <property type="match status" value="1"/>
</dbReference>
<accession>A0ABR8J6N4</accession>
<feature type="transmembrane region" description="Helical" evidence="6">
    <location>
        <begin position="253"/>
        <end position="271"/>
    </location>
</feature>
<comment type="caution">
    <text evidence="7">The sequence shown here is derived from an EMBL/GenBank/DDBJ whole genome shotgun (WGS) entry which is preliminary data.</text>
</comment>
<evidence type="ECO:0000256" key="3">
    <source>
        <dbReference type="ARBA" id="ARBA00022692"/>
    </source>
</evidence>
<feature type="transmembrane region" description="Helical" evidence="6">
    <location>
        <begin position="360"/>
        <end position="379"/>
    </location>
</feature>
<evidence type="ECO:0000313" key="8">
    <source>
        <dbReference type="Proteomes" id="UP000660381"/>
    </source>
</evidence>
<evidence type="ECO:0000256" key="1">
    <source>
        <dbReference type="ARBA" id="ARBA00004141"/>
    </source>
</evidence>
<dbReference type="Proteomes" id="UP000660381">
    <property type="component" value="Unassembled WGS sequence"/>
</dbReference>
<evidence type="ECO:0000256" key="2">
    <source>
        <dbReference type="ARBA" id="ARBA00022448"/>
    </source>
</evidence>
<evidence type="ECO:0000313" key="7">
    <source>
        <dbReference type="EMBL" id="MBD2693162.1"/>
    </source>
</evidence>
<feature type="transmembrane region" description="Helical" evidence="6">
    <location>
        <begin position="300"/>
        <end position="319"/>
    </location>
</feature>
<feature type="transmembrane region" description="Helical" evidence="6">
    <location>
        <begin position="108"/>
        <end position="126"/>
    </location>
</feature>
<feature type="transmembrane region" description="Helical" evidence="6">
    <location>
        <begin position="214"/>
        <end position="232"/>
    </location>
</feature>
<feature type="transmembrane region" description="Helical" evidence="6">
    <location>
        <begin position="132"/>
        <end position="153"/>
    </location>
</feature>
<keyword evidence="2 6" id="KW-0813">Transport</keyword>
<keyword evidence="4 6" id="KW-1133">Transmembrane helix</keyword>
<sequence length="419" mass="44043">MIILAVLAFYVAFNLGANDVANAMGTSVGSKAVTLKQAIIIAGILEFTGAVLFGHGVTETLGTKIANPDLFISTPQTLVLGMVAVLISSGVWLQIATSRGLPVSSSHAVVGAIAGFSWVALGINAIDWSSIGLITIGWVLTPVISGVVAAFFYSLIQRWILEQPNPLLHLQEWIPWLSAILLSVFGVIVLPSLTQPLTKFLIEEVGLNLPPHDIPIFTGAAAAIGLTLYSWRQLDHSTIQKLKSKIQNPVEGLFGRFQLLSACFVAFAHGSNDVGNAIAPLAVISYIQRTGSVPNNGLNIPIWILILGGIGIVAGLAIWGKKVIATIGENIISLQPSSGFCAELATATTILLASRLGLPVSTSHALVGGVVGIGLVQNLKSIKFQTLQGIAAAWIITVPISAILSAAIFSIIRMIFNSK</sequence>
<gene>
    <name evidence="7" type="ORF">H6G68_15625</name>
</gene>
<organism evidence="7 8">
    <name type="scientific">Anabaena catenula FACHB-362</name>
    <dbReference type="NCBI Taxonomy" id="2692877"/>
    <lineage>
        <taxon>Bacteria</taxon>
        <taxon>Bacillati</taxon>
        <taxon>Cyanobacteriota</taxon>
        <taxon>Cyanophyceae</taxon>
        <taxon>Nostocales</taxon>
        <taxon>Nostocaceae</taxon>
        <taxon>Anabaena</taxon>
    </lineage>
</organism>
<keyword evidence="6" id="KW-0592">Phosphate transport</keyword>
<evidence type="ECO:0000256" key="6">
    <source>
        <dbReference type="RuleBase" id="RU363058"/>
    </source>
</evidence>